<sequence>MRRQYGMLLDEMIMPYLQMASLAHFARLNDHWFRLDVPLVNAFVERWCAETHSFHMPFEECTIMLQDETFSDLPHDVDEETIRKYARVYVMILLLTQLFDDKSGTRMYIRWLPYVARLEDMYRYNWESAALLWLNRCLCHMANRNVVNLTGLLQFL</sequence>
<evidence type="ECO:0000313" key="2">
    <source>
        <dbReference type="EMBL" id="RYR38081.1"/>
    </source>
</evidence>
<dbReference type="GO" id="GO:0010073">
    <property type="term" value="P:meristem maintenance"/>
    <property type="evidence" value="ECO:0007669"/>
    <property type="project" value="InterPro"/>
</dbReference>
<reference evidence="2 3" key="1">
    <citation type="submission" date="2019-01" db="EMBL/GenBank/DDBJ databases">
        <title>Sequencing of cultivated peanut Arachis hypogaea provides insights into genome evolution and oil improvement.</title>
        <authorList>
            <person name="Chen X."/>
        </authorList>
    </citation>
    <scope>NUCLEOTIDE SEQUENCE [LARGE SCALE GENOMIC DNA]</scope>
    <source>
        <strain evidence="3">cv. Fuhuasheng</strain>
        <tissue evidence="2">Leaves</tissue>
    </source>
</reference>
<organism evidence="2 3">
    <name type="scientific">Arachis hypogaea</name>
    <name type="common">Peanut</name>
    <dbReference type="NCBI Taxonomy" id="3818"/>
    <lineage>
        <taxon>Eukaryota</taxon>
        <taxon>Viridiplantae</taxon>
        <taxon>Streptophyta</taxon>
        <taxon>Embryophyta</taxon>
        <taxon>Tracheophyta</taxon>
        <taxon>Spermatophyta</taxon>
        <taxon>Magnoliopsida</taxon>
        <taxon>eudicotyledons</taxon>
        <taxon>Gunneridae</taxon>
        <taxon>Pentapetalae</taxon>
        <taxon>rosids</taxon>
        <taxon>fabids</taxon>
        <taxon>Fabales</taxon>
        <taxon>Fabaceae</taxon>
        <taxon>Papilionoideae</taxon>
        <taxon>50 kb inversion clade</taxon>
        <taxon>dalbergioids sensu lato</taxon>
        <taxon>Dalbergieae</taxon>
        <taxon>Pterocarpus clade</taxon>
        <taxon>Arachis</taxon>
    </lineage>
</organism>
<evidence type="ECO:0000313" key="3">
    <source>
        <dbReference type="Proteomes" id="UP000289738"/>
    </source>
</evidence>
<accession>A0A445BHI7</accession>
<keyword evidence="3" id="KW-1185">Reference proteome</keyword>
<dbReference type="PANTHER" id="PTHR46033:SF8">
    <property type="entry name" value="PROTEIN MAINTENANCE OF MERISTEMS-LIKE"/>
    <property type="match status" value="1"/>
</dbReference>
<gene>
    <name evidence="2" type="ORF">Ahy_A09g043032</name>
</gene>
<dbReference type="InterPro" id="IPR044824">
    <property type="entry name" value="MAIN-like"/>
</dbReference>
<evidence type="ECO:0000259" key="1">
    <source>
        <dbReference type="Pfam" id="PF10536"/>
    </source>
</evidence>
<dbReference type="PANTHER" id="PTHR46033">
    <property type="entry name" value="PROTEIN MAIN-LIKE 2"/>
    <property type="match status" value="1"/>
</dbReference>
<dbReference type="Proteomes" id="UP000289738">
    <property type="component" value="Chromosome A09"/>
</dbReference>
<dbReference type="EMBL" id="SDMP01000009">
    <property type="protein sequence ID" value="RYR38081.1"/>
    <property type="molecule type" value="Genomic_DNA"/>
</dbReference>
<dbReference type="AlphaFoldDB" id="A0A445BHI7"/>
<dbReference type="Pfam" id="PF10536">
    <property type="entry name" value="PMD"/>
    <property type="match status" value="1"/>
</dbReference>
<feature type="domain" description="Aminotransferase-like plant mobile" evidence="1">
    <location>
        <begin position="34"/>
        <end position="67"/>
    </location>
</feature>
<dbReference type="InterPro" id="IPR019557">
    <property type="entry name" value="AminoTfrase-like_pln_mobile"/>
</dbReference>
<name>A0A445BHI7_ARAHY</name>
<comment type="caution">
    <text evidence="2">The sequence shown here is derived from an EMBL/GenBank/DDBJ whole genome shotgun (WGS) entry which is preliminary data.</text>
</comment>
<protein>
    <recommendedName>
        <fullName evidence="1">Aminotransferase-like plant mobile domain-containing protein</fullName>
    </recommendedName>
</protein>
<proteinExistence type="predicted"/>